<accession>A0A816UBC4</accession>
<gene>
    <name evidence="1" type="ORF">DARMORV10_C08P09280.1</name>
</gene>
<organism evidence="1">
    <name type="scientific">Brassica napus</name>
    <name type="common">Rape</name>
    <dbReference type="NCBI Taxonomy" id="3708"/>
    <lineage>
        <taxon>Eukaryota</taxon>
        <taxon>Viridiplantae</taxon>
        <taxon>Streptophyta</taxon>
        <taxon>Embryophyta</taxon>
        <taxon>Tracheophyta</taxon>
        <taxon>Spermatophyta</taxon>
        <taxon>Magnoliopsida</taxon>
        <taxon>eudicotyledons</taxon>
        <taxon>Gunneridae</taxon>
        <taxon>Pentapetalae</taxon>
        <taxon>rosids</taxon>
        <taxon>malvids</taxon>
        <taxon>Brassicales</taxon>
        <taxon>Brassicaceae</taxon>
        <taxon>Brassiceae</taxon>
        <taxon>Brassica</taxon>
    </lineage>
</organism>
<protein>
    <submittedName>
        <fullName evidence="1">(rape) hypothetical protein</fullName>
    </submittedName>
</protein>
<reference evidence="1" key="1">
    <citation type="submission" date="2021-01" db="EMBL/GenBank/DDBJ databases">
        <authorList>
            <consortium name="Genoscope - CEA"/>
            <person name="William W."/>
        </authorList>
    </citation>
    <scope>NUCLEOTIDE SEQUENCE</scope>
</reference>
<dbReference type="AlphaFoldDB" id="A0A816UBC4"/>
<sequence length="45" mass="4851">MLHDFSSPSHLSRPVHVSLLLLVCVSLSENPIRVAATILPQALST</sequence>
<name>A0A816UBC4_BRANA</name>
<proteinExistence type="predicted"/>
<dbReference type="EMBL" id="HG994372">
    <property type="protein sequence ID" value="CAF2107091.1"/>
    <property type="molecule type" value="Genomic_DNA"/>
</dbReference>
<evidence type="ECO:0000313" key="1">
    <source>
        <dbReference type="EMBL" id="CAF2107091.1"/>
    </source>
</evidence>
<dbReference type="Proteomes" id="UP001295469">
    <property type="component" value="Chromosome C08"/>
</dbReference>